<dbReference type="OrthoDB" id="250802at2759"/>
<name>A0A8I3MZT1_CANLF</name>
<dbReference type="Proteomes" id="UP000805418">
    <property type="component" value="Chromosome 1"/>
</dbReference>
<reference evidence="1" key="3">
    <citation type="submission" date="2025-09" db="UniProtKB">
        <authorList>
            <consortium name="Ensembl"/>
        </authorList>
    </citation>
    <scope>IDENTIFICATION</scope>
    <source>
        <strain evidence="1">Boxer</strain>
    </source>
</reference>
<sequence>PPLSSQGLSHSLLQAYRWAAEKVSEAYKPKNLRLKQVEGAAEDFKAKETAALKSFGSCSLELEKATQEKMTILQTYFHPFQQGQNPGQLLGLCL</sequence>
<accession>A0A8I3MZT1</accession>
<dbReference type="Gene3D" id="1.20.5.620">
    <property type="entry name" value="F1F0 ATP synthase subunit B, membrane domain"/>
    <property type="match status" value="1"/>
</dbReference>
<reference evidence="1" key="2">
    <citation type="submission" date="2025-08" db="UniProtKB">
        <authorList>
            <consortium name="Ensembl"/>
        </authorList>
    </citation>
    <scope>IDENTIFICATION</scope>
    <source>
        <strain evidence="1">Boxer</strain>
    </source>
</reference>
<evidence type="ECO:0000313" key="2">
    <source>
        <dbReference type="Proteomes" id="UP000805418"/>
    </source>
</evidence>
<evidence type="ECO:0000313" key="1">
    <source>
        <dbReference type="Ensembl" id="ENSCAFP00845007424.1"/>
    </source>
</evidence>
<dbReference type="Ensembl" id="ENSCAFT00845009499.1">
    <property type="protein sequence ID" value="ENSCAFP00845007424.1"/>
    <property type="gene ID" value="ENSCAFG00845005341.1"/>
</dbReference>
<proteinExistence type="predicted"/>
<keyword evidence="2" id="KW-1185">Reference proteome</keyword>
<dbReference type="GeneTree" id="ENSGT00980000202945"/>
<protein>
    <submittedName>
        <fullName evidence="1">Uncharacterized protein</fullName>
    </submittedName>
</protein>
<dbReference type="AlphaFoldDB" id="A0A8I3MZT1"/>
<reference evidence="1" key="1">
    <citation type="submission" date="2020-03" db="EMBL/GenBank/DDBJ databases">
        <title>Long-read based genome assembly of a Labrador retriever dog.</title>
        <authorList>
            <person name="Eory L."/>
            <person name="Zhang W."/>
            <person name="Schoenebeck J."/>
        </authorList>
    </citation>
    <scope>NUCLEOTIDE SEQUENCE [LARGE SCALE GENOMIC DNA]</scope>
    <source>
        <strain evidence="1">Labrador retriever</strain>
    </source>
</reference>
<organism evidence="1 2">
    <name type="scientific">Canis lupus familiaris</name>
    <name type="common">Dog</name>
    <name type="synonym">Canis familiaris</name>
    <dbReference type="NCBI Taxonomy" id="9615"/>
    <lineage>
        <taxon>Eukaryota</taxon>
        <taxon>Metazoa</taxon>
        <taxon>Chordata</taxon>
        <taxon>Craniata</taxon>
        <taxon>Vertebrata</taxon>
        <taxon>Euteleostomi</taxon>
        <taxon>Mammalia</taxon>
        <taxon>Eutheria</taxon>
        <taxon>Laurasiatheria</taxon>
        <taxon>Carnivora</taxon>
        <taxon>Caniformia</taxon>
        <taxon>Canidae</taxon>
        <taxon>Canis</taxon>
    </lineage>
</organism>